<protein>
    <submittedName>
        <fullName evidence="4">Predicted dehydrogenase</fullName>
    </submittedName>
</protein>
<dbReference type="Gene3D" id="3.40.50.720">
    <property type="entry name" value="NAD(P)-binding Rossmann-like Domain"/>
    <property type="match status" value="1"/>
</dbReference>
<dbReference type="RefSeq" id="WP_074751086.1">
    <property type="nucleotide sequence ID" value="NZ_FNCO01000002.1"/>
</dbReference>
<dbReference type="OrthoDB" id="9801953at2"/>
<dbReference type="EMBL" id="FNCO01000002">
    <property type="protein sequence ID" value="SDG61164.1"/>
    <property type="molecule type" value="Genomic_DNA"/>
</dbReference>
<dbReference type="AlphaFoldDB" id="A0A1G7VN60"/>
<evidence type="ECO:0000259" key="2">
    <source>
        <dbReference type="Pfam" id="PF01408"/>
    </source>
</evidence>
<dbReference type="STRING" id="89065.SAMN05216605_102557"/>
<dbReference type="InterPro" id="IPR050463">
    <property type="entry name" value="Gfo/Idh/MocA_oxidrdct_glycsds"/>
</dbReference>
<dbReference type="SUPFAM" id="SSF51735">
    <property type="entry name" value="NAD(P)-binding Rossmann-fold domains"/>
    <property type="match status" value="1"/>
</dbReference>
<dbReference type="Pfam" id="PF01408">
    <property type="entry name" value="GFO_IDH_MocA"/>
    <property type="match status" value="1"/>
</dbReference>
<feature type="domain" description="Gfo/Idh/MocA-like oxidoreductase N-terminal" evidence="2">
    <location>
        <begin position="8"/>
        <end position="127"/>
    </location>
</feature>
<evidence type="ECO:0000259" key="3">
    <source>
        <dbReference type="Pfam" id="PF22685"/>
    </source>
</evidence>
<dbReference type="Pfam" id="PF22685">
    <property type="entry name" value="Gal80p_C-like"/>
    <property type="match status" value="1"/>
</dbReference>
<accession>A0A1G7VN60</accession>
<dbReference type="SUPFAM" id="SSF55347">
    <property type="entry name" value="Glyceraldehyde-3-phosphate dehydrogenase-like, C-terminal domain"/>
    <property type="match status" value="1"/>
</dbReference>
<dbReference type="Gene3D" id="3.30.360.10">
    <property type="entry name" value="Dihydrodipicolinate Reductase, domain 2"/>
    <property type="match status" value="1"/>
</dbReference>
<keyword evidence="1" id="KW-0560">Oxidoreductase</keyword>
<proteinExistence type="predicted"/>
<evidence type="ECO:0000256" key="1">
    <source>
        <dbReference type="ARBA" id="ARBA00023002"/>
    </source>
</evidence>
<dbReference type="PANTHER" id="PTHR43818:SF11">
    <property type="entry name" value="BCDNA.GH03377"/>
    <property type="match status" value="1"/>
</dbReference>
<keyword evidence="5" id="KW-1185">Reference proteome</keyword>
<sequence>MSTVSTPIRVGLVGIGNWALHGHVRVLSLLPQYEISAVYSQRQESAHAVAEQFGIRHAVGSLDELVNHPEVDLVIVLTTAPQHEEAVRAAIAARKDVYCEWPLTTSTAISQELTRLAKQAGVRHIVGLQRRHAPHNRYLQDLLQQGYVGRVRSVRIHVSMNYFQALRPNALRWTVPVENFSSVIAIYAGHFLDMLFTATGWPVNVTGLVVNQFDKVTIKETHEVFQTSAPDQMVLAGQLEDGALVSVHIEGGKRNGSGVQMEITGHEGDLRITNTSAFGAVGDDYVIEGAHGDNLPLQVLPIPDRYFRLPPSDLPSAVLELAELYYVHAQDVAHGTQAAATFDDAVRMHKLLDAALVSSQTGRREQVAEDAEYRLRGDRR</sequence>
<evidence type="ECO:0000313" key="4">
    <source>
        <dbReference type="EMBL" id="SDG61164.1"/>
    </source>
</evidence>
<name>A0A1G7VN60_9PSED</name>
<evidence type="ECO:0000313" key="5">
    <source>
        <dbReference type="Proteomes" id="UP000182894"/>
    </source>
</evidence>
<reference evidence="5" key="1">
    <citation type="submission" date="2016-10" db="EMBL/GenBank/DDBJ databases">
        <authorList>
            <person name="Varghese N."/>
            <person name="Submissions S."/>
        </authorList>
    </citation>
    <scope>NUCLEOTIDE SEQUENCE [LARGE SCALE GENOMIC DNA]</scope>
    <source>
        <strain evidence="5">ATCC 700689</strain>
    </source>
</reference>
<dbReference type="InterPro" id="IPR000683">
    <property type="entry name" value="Gfo/Idh/MocA-like_OxRdtase_N"/>
</dbReference>
<dbReference type="InterPro" id="IPR055080">
    <property type="entry name" value="Gal80p-like_C"/>
</dbReference>
<dbReference type="GO" id="GO:0000166">
    <property type="term" value="F:nucleotide binding"/>
    <property type="evidence" value="ECO:0007669"/>
    <property type="project" value="InterPro"/>
</dbReference>
<dbReference type="InterPro" id="IPR036291">
    <property type="entry name" value="NAD(P)-bd_dom_sf"/>
</dbReference>
<gene>
    <name evidence="4" type="ORF">SAMN05216605_102557</name>
</gene>
<dbReference type="GO" id="GO:0016491">
    <property type="term" value="F:oxidoreductase activity"/>
    <property type="evidence" value="ECO:0007669"/>
    <property type="project" value="UniProtKB-KW"/>
</dbReference>
<feature type="domain" description="Gal80p-like C-terminal" evidence="3">
    <location>
        <begin position="135"/>
        <end position="273"/>
    </location>
</feature>
<organism evidence="4 5">
    <name type="scientific">Pseudomonas abietaniphila</name>
    <dbReference type="NCBI Taxonomy" id="89065"/>
    <lineage>
        <taxon>Bacteria</taxon>
        <taxon>Pseudomonadati</taxon>
        <taxon>Pseudomonadota</taxon>
        <taxon>Gammaproteobacteria</taxon>
        <taxon>Pseudomonadales</taxon>
        <taxon>Pseudomonadaceae</taxon>
        <taxon>Pseudomonas</taxon>
    </lineage>
</organism>
<dbReference type="PANTHER" id="PTHR43818">
    <property type="entry name" value="BCDNA.GH03377"/>
    <property type="match status" value="1"/>
</dbReference>
<dbReference type="Proteomes" id="UP000182894">
    <property type="component" value="Unassembled WGS sequence"/>
</dbReference>